<gene>
    <name evidence="3" type="ORF">DdX_20188</name>
</gene>
<proteinExistence type="predicted"/>
<feature type="region of interest" description="Disordered" evidence="1">
    <location>
        <begin position="149"/>
        <end position="176"/>
    </location>
</feature>
<keyword evidence="4" id="KW-1185">Reference proteome</keyword>
<dbReference type="AlphaFoldDB" id="A0AAD4QWR8"/>
<comment type="caution">
    <text evidence="3">The sequence shown here is derived from an EMBL/GenBank/DDBJ whole genome shotgun (WGS) entry which is preliminary data.</text>
</comment>
<feature type="compositionally biased region" description="Basic and acidic residues" evidence="1">
    <location>
        <begin position="163"/>
        <end position="176"/>
    </location>
</feature>
<evidence type="ECO:0000313" key="3">
    <source>
        <dbReference type="EMBL" id="KAI1694296.1"/>
    </source>
</evidence>
<reference evidence="3" key="1">
    <citation type="submission" date="2022-01" db="EMBL/GenBank/DDBJ databases">
        <title>Genome Sequence Resource for Two Populations of Ditylenchus destructor, the Migratory Endoparasitic Phytonematode.</title>
        <authorList>
            <person name="Zhang H."/>
            <person name="Lin R."/>
            <person name="Xie B."/>
        </authorList>
    </citation>
    <scope>NUCLEOTIDE SEQUENCE</scope>
    <source>
        <strain evidence="3">BazhouSP</strain>
    </source>
</reference>
<name>A0AAD4QWR8_9BILA</name>
<dbReference type="EMBL" id="JAKKPZ010000528">
    <property type="protein sequence ID" value="KAI1694296.1"/>
    <property type="molecule type" value="Genomic_DNA"/>
</dbReference>
<accession>A0AAD4QWR8</accession>
<feature type="compositionally biased region" description="Polar residues" evidence="1">
    <location>
        <begin position="149"/>
        <end position="162"/>
    </location>
</feature>
<protein>
    <submittedName>
        <fullName evidence="3">Uncharacterized protein</fullName>
    </submittedName>
</protein>
<evidence type="ECO:0000256" key="1">
    <source>
        <dbReference type="SAM" id="MobiDB-lite"/>
    </source>
</evidence>
<feature type="signal peptide" evidence="2">
    <location>
        <begin position="1"/>
        <end position="27"/>
    </location>
</feature>
<organism evidence="3 4">
    <name type="scientific">Ditylenchus destructor</name>
    <dbReference type="NCBI Taxonomy" id="166010"/>
    <lineage>
        <taxon>Eukaryota</taxon>
        <taxon>Metazoa</taxon>
        <taxon>Ecdysozoa</taxon>
        <taxon>Nematoda</taxon>
        <taxon>Chromadorea</taxon>
        <taxon>Rhabditida</taxon>
        <taxon>Tylenchina</taxon>
        <taxon>Tylenchomorpha</taxon>
        <taxon>Sphaerularioidea</taxon>
        <taxon>Anguinidae</taxon>
        <taxon>Anguininae</taxon>
        <taxon>Ditylenchus</taxon>
    </lineage>
</organism>
<evidence type="ECO:0000256" key="2">
    <source>
        <dbReference type="SAM" id="SignalP"/>
    </source>
</evidence>
<feature type="chain" id="PRO_5041939155" evidence="2">
    <location>
        <begin position="28"/>
        <end position="199"/>
    </location>
</feature>
<evidence type="ECO:0000313" key="4">
    <source>
        <dbReference type="Proteomes" id="UP001201812"/>
    </source>
</evidence>
<dbReference type="Proteomes" id="UP001201812">
    <property type="component" value="Unassembled WGS sequence"/>
</dbReference>
<sequence length="199" mass="22580">MNVFQKKWSLISQVAFWLTVMIKFSDANSITIEFGKSRVQLGAFRKAATQQYAKYVKEADFGDEKVKAEALKIGEEFEKMNWTGYGADGMEPEMQESDVIAMKTQLNKMLSAFVYKDPSVSGDENKRLAHYLHQMLLILHQFGNPRYQSTSEYPSVTGQSEAQKIELSKDKQNSKGQKIHELKLNVIGKPAGKTLPVNY</sequence>
<keyword evidence="2" id="KW-0732">Signal</keyword>